<dbReference type="PANTHER" id="PTHR34448">
    <property type="entry name" value="AMINOPEPTIDASE"/>
    <property type="match status" value="1"/>
</dbReference>
<dbReference type="OrthoDB" id="9803993at2"/>
<dbReference type="AlphaFoldDB" id="A0A844FFS3"/>
<evidence type="ECO:0000256" key="5">
    <source>
        <dbReference type="ARBA" id="ARBA00022438"/>
    </source>
</evidence>
<comment type="cofactor">
    <cofactor evidence="3">
        <name>Zn(2+)</name>
        <dbReference type="ChEBI" id="CHEBI:29105"/>
    </cofactor>
</comment>
<dbReference type="GO" id="GO:0008237">
    <property type="term" value="F:metallopeptidase activity"/>
    <property type="evidence" value="ECO:0007669"/>
    <property type="project" value="UniProtKB-KW"/>
</dbReference>
<name>A0A844FFS3_9FIRM</name>
<evidence type="ECO:0000256" key="7">
    <source>
        <dbReference type="ARBA" id="ARBA00022723"/>
    </source>
</evidence>
<protein>
    <submittedName>
        <fullName evidence="10">Aminopeptidase</fullName>
    </submittedName>
</protein>
<keyword evidence="5 10" id="KW-0031">Aminopeptidase</keyword>
<dbReference type="InterPro" id="IPR000787">
    <property type="entry name" value="Peptidase_M29"/>
</dbReference>
<dbReference type="InterPro" id="IPR035097">
    <property type="entry name" value="M29_N-terminal"/>
</dbReference>
<dbReference type="GO" id="GO:0004177">
    <property type="term" value="F:aminopeptidase activity"/>
    <property type="evidence" value="ECO:0007669"/>
    <property type="project" value="UniProtKB-KW"/>
</dbReference>
<dbReference type="GO" id="GO:0006508">
    <property type="term" value="P:proteolysis"/>
    <property type="evidence" value="ECO:0007669"/>
    <property type="project" value="UniProtKB-KW"/>
</dbReference>
<dbReference type="RefSeq" id="WP_154483246.1">
    <property type="nucleotide sequence ID" value="NZ_VULR01000003.1"/>
</dbReference>
<evidence type="ECO:0000256" key="4">
    <source>
        <dbReference type="ARBA" id="ARBA00008236"/>
    </source>
</evidence>
<dbReference type="Gene3D" id="3.40.1830.10">
    <property type="entry name" value="Thermophilic metalloprotease (M29)"/>
    <property type="match status" value="1"/>
</dbReference>
<dbReference type="SUPFAM" id="SSF144052">
    <property type="entry name" value="Thermophilic metalloprotease-like"/>
    <property type="match status" value="1"/>
</dbReference>
<evidence type="ECO:0000256" key="2">
    <source>
        <dbReference type="ARBA" id="ARBA00001946"/>
    </source>
</evidence>
<dbReference type="GO" id="GO:0046872">
    <property type="term" value="F:metal ion binding"/>
    <property type="evidence" value="ECO:0007669"/>
    <property type="project" value="UniProtKB-KW"/>
</dbReference>
<keyword evidence="8" id="KW-0378">Hydrolase</keyword>
<evidence type="ECO:0000256" key="9">
    <source>
        <dbReference type="ARBA" id="ARBA00023049"/>
    </source>
</evidence>
<evidence type="ECO:0000256" key="6">
    <source>
        <dbReference type="ARBA" id="ARBA00022670"/>
    </source>
</evidence>
<evidence type="ECO:0000313" key="10">
    <source>
        <dbReference type="EMBL" id="MSS42806.1"/>
    </source>
</evidence>
<reference evidence="10 11" key="1">
    <citation type="submission" date="2019-08" db="EMBL/GenBank/DDBJ databases">
        <title>In-depth cultivation of the pig gut microbiome towards novel bacterial diversity and tailored functional studies.</title>
        <authorList>
            <person name="Wylensek D."/>
            <person name="Hitch T.C.A."/>
            <person name="Clavel T."/>
        </authorList>
    </citation>
    <scope>NUCLEOTIDE SEQUENCE [LARGE SCALE GENOMIC DNA]</scope>
    <source>
        <strain evidence="10 11">Med78-601-WT-4W-RMD-3</strain>
    </source>
</reference>
<dbReference type="Proteomes" id="UP000462760">
    <property type="component" value="Unassembled WGS sequence"/>
</dbReference>
<evidence type="ECO:0000256" key="1">
    <source>
        <dbReference type="ARBA" id="ARBA00001941"/>
    </source>
</evidence>
<comment type="cofactor">
    <cofactor evidence="1">
        <name>Co(2+)</name>
        <dbReference type="ChEBI" id="CHEBI:48828"/>
    </cofactor>
</comment>
<accession>A0A844FFS3</accession>
<evidence type="ECO:0000256" key="8">
    <source>
        <dbReference type="ARBA" id="ARBA00022801"/>
    </source>
</evidence>
<comment type="caution">
    <text evidence="10">The sequence shown here is derived from an EMBL/GenBank/DDBJ whole genome shotgun (WGS) entry which is preliminary data.</text>
</comment>
<dbReference type="Pfam" id="PF02073">
    <property type="entry name" value="Peptidase_M29"/>
    <property type="match status" value="1"/>
</dbReference>
<keyword evidence="9" id="KW-0482">Metalloprotease</keyword>
<organism evidence="10 11">
    <name type="scientific">Anaerosalibacter bizertensis</name>
    <dbReference type="NCBI Taxonomy" id="932217"/>
    <lineage>
        <taxon>Bacteria</taxon>
        <taxon>Bacillati</taxon>
        <taxon>Bacillota</taxon>
        <taxon>Tissierellia</taxon>
        <taxon>Tissierellales</taxon>
        <taxon>Sporanaerobacteraceae</taxon>
        <taxon>Anaerosalibacter</taxon>
    </lineage>
</organism>
<keyword evidence="7" id="KW-0479">Metal-binding</keyword>
<dbReference type="PANTHER" id="PTHR34448:SF3">
    <property type="entry name" value="AMINOPEPTIDASE AMPS"/>
    <property type="match status" value="1"/>
</dbReference>
<keyword evidence="6" id="KW-0645">Protease</keyword>
<gene>
    <name evidence="10" type="ORF">FYJ27_03535</name>
</gene>
<dbReference type="EMBL" id="VULR01000003">
    <property type="protein sequence ID" value="MSS42806.1"/>
    <property type="molecule type" value="Genomic_DNA"/>
</dbReference>
<evidence type="ECO:0000256" key="3">
    <source>
        <dbReference type="ARBA" id="ARBA00001947"/>
    </source>
</evidence>
<comment type="similarity">
    <text evidence="4">Belongs to the peptidase M29 family.</text>
</comment>
<comment type="cofactor">
    <cofactor evidence="2">
        <name>Mg(2+)</name>
        <dbReference type="ChEBI" id="CHEBI:18420"/>
    </cofactor>
</comment>
<proteinExistence type="inferred from homology"/>
<evidence type="ECO:0000313" key="11">
    <source>
        <dbReference type="Proteomes" id="UP000462760"/>
    </source>
</evidence>
<dbReference type="InterPro" id="IPR052170">
    <property type="entry name" value="M29_Exopeptidase"/>
</dbReference>
<sequence length="411" mass="46458">MKNFEQMLEEYAQLAVKTGINIQKGQTLVINSPIECSDFVKLVAKYAYEEGAKEVHVEWHNEDLTRMKYDHAPIEVFENFPKWKADGFEQFAEDGAGFLSISASNPELLKGVDPKKVAANNKSSSKAMEKFREYTMNNHVSWCVISIPTSDWAMKVFPDIPKEEAVEKLWEAIFKTVRIDKEDPIEAWNEHLNNLDEKLEFLNEKEFKNLHYTSSNGTDLIIELPKGHIWSGGGDYNTKDVFFVANMPTEEVFTLPKKTGINGTVVSTKPLNYSGNLIDNFKLTFKDGKVVDFEAEKGYETLKNLLDTDEGARYLGEVALVPYDSPISNSNILFYNTLFDENASCHLAFGMAYPTCIEGGSKMNEKEKEAHGVNSSLVHVDFMIGSKDLDIVGETDEGEKLQIFKDGNWAF</sequence>
<dbReference type="PRINTS" id="PR00919">
    <property type="entry name" value="THERMOPTASE"/>
</dbReference>